<evidence type="ECO:0000313" key="2">
    <source>
        <dbReference type="EMBL" id="CAK7355739.1"/>
    </source>
</evidence>
<keyword evidence="3" id="KW-1185">Reference proteome</keyword>
<gene>
    <name evidence="2" type="ORF">DCAF_LOCUS25999</name>
</gene>
<dbReference type="Proteomes" id="UP001314170">
    <property type="component" value="Unassembled WGS sequence"/>
</dbReference>
<keyword evidence="1" id="KW-0472">Membrane</keyword>
<dbReference type="EMBL" id="CAWUPB010001197">
    <property type="protein sequence ID" value="CAK7355739.1"/>
    <property type="molecule type" value="Genomic_DNA"/>
</dbReference>
<sequence length="71" mass="8146">MSDDVQRSEATKLLKEARKARGCPRLQARLFIVIRIGYIIRAMPIFVMMVDGGQLANHILALWLFLYVNGR</sequence>
<proteinExistence type="predicted"/>
<name>A0AAV1ST38_9ROSI</name>
<keyword evidence="1" id="KW-1133">Transmembrane helix</keyword>
<reference evidence="2 3" key="1">
    <citation type="submission" date="2024-01" db="EMBL/GenBank/DDBJ databases">
        <authorList>
            <person name="Waweru B."/>
        </authorList>
    </citation>
    <scope>NUCLEOTIDE SEQUENCE [LARGE SCALE GENOMIC DNA]</scope>
</reference>
<comment type="caution">
    <text evidence="2">The sequence shown here is derived from an EMBL/GenBank/DDBJ whole genome shotgun (WGS) entry which is preliminary data.</text>
</comment>
<organism evidence="2 3">
    <name type="scientific">Dovyalis caffra</name>
    <dbReference type="NCBI Taxonomy" id="77055"/>
    <lineage>
        <taxon>Eukaryota</taxon>
        <taxon>Viridiplantae</taxon>
        <taxon>Streptophyta</taxon>
        <taxon>Embryophyta</taxon>
        <taxon>Tracheophyta</taxon>
        <taxon>Spermatophyta</taxon>
        <taxon>Magnoliopsida</taxon>
        <taxon>eudicotyledons</taxon>
        <taxon>Gunneridae</taxon>
        <taxon>Pentapetalae</taxon>
        <taxon>rosids</taxon>
        <taxon>fabids</taxon>
        <taxon>Malpighiales</taxon>
        <taxon>Salicaceae</taxon>
        <taxon>Flacourtieae</taxon>
        <taxon>Dovyalis</taxon>
    </lineage>
</organism>
<feature type="transmembrane region" description="Helical" evidence="1">
    <location>
        <begin position="28"/>
        <end position="49"/>
    </location>
</feature>
<evidence type="ECO:0000313" key="3">
    <source>
        <dbReference type="Proteomes" id="UP001314170"/>
    </source>
</evidence>
<protein>
    <submittedName>
        <fullName evidence="2">Uncharacterized protein</fullName>
    </submittedName>
</protein>
<evidence type="ECO:0000256" key="1">
    <source>
        <dbReference type="SAM" id="Phobius"/>
    </source>
</evidence>
<accession>A0AAV1ST38</accession>
<dbReference type="AlphaFoldDB" id="A0AAV1ST38"/>
<keyword evidence="1" id="KW-0812">Transmembrane</keyword>